<sequence>MKKILPIILFVAGLLILVLVFVFIKKGRATPVDDSNAVIEVGLSDRPVASLTPTSDGHYLTLKIEKIKLAKVTSLDYELLYSLPDGRTQGVPGNIDLKGATEIERKLLLGSESSGKFRYDEGVNDGSLTIRLRDSKGKLLAKFSTKFHLQSIDLELTSIDDTFKYTLDKKPKGMFFVTMETFGFISGGPSTVTSGPYGIFASDTLPSGTAEGWQKVGANIFYK</sequence>
<reference evidence="1 2" key="1">
    <citation type="journal article" date="2015" name="Nature">
        <title>rRNA introns, odd ribosomes, and small enigmatic genomes across a large radiation of phyla.</title>
        <authorList>
            <person name="Brown C.T."/>
            <person name="Hug L.A."/>
            <person name="Thomas B.C."/>
            <person name="Sharon I."/>
            <person name="Castelle C.J."/>
            <person name="Singh A."/>
            <person name="Wilkins M.J."/>
            <person name="Williams K.H."/>
            <person name="Banfield J.F."/>
        </authorList>
    </citation>
    <scope>NUCLEOTIDE SEQUENCE [LARGE SCALE GENOMIC DNA]</scope>
</reference>
<dbReference type="AlphaFoldDB" id="A0A0F9YHH7"/>
<name>A0A0F9YHH7_9BACT</name>
<proteinExistence type="predicted"/>
<evidence type="ECO:0000313" key="2">
    <source>
        <dbReference type="Proteomes" id="UP000034803"/>
    </source>
</evidence>
<dbReference type="Proteomes" id="UP000034803">
    <property type="component" value="Unassembled WGS sequence"/>
</dbReference>
<organism evidence="1 2">
    <name type="scientific">Candidatus Woesebacteria bacterium GW2011_GWC2_31_9</name>
    <dbReference type="NCBI Taxonomy" id="1618586"/>
    <lineage>
        <taxon>Bacteria</taxon>
        <taxon>Candidatus Woeseibacteriota</taxon>
    </lineage>
</organism>
<dbReference type="EMBL" id="LBOI01000017">
    <property type="protein sequence ID" value="KKP31044.1"/>
    <property type="molecule type" value="Genomic_DNA"/>
</dbReference>
<comment type="caution">
    <text evidence="1">The sequence shown here is derived from an EMBL/GenBank/DDBJ whole genome shotgun (WGS) entry which is preliminary data.</text>
</comment>
<evidence type="ECO:0000313" key="1">
    <source>
        <dbReference type="EMBL" id="KKP31044.1"/>
    </source>
</evidence>
<protein>
    <submittedName>
        <fullName evidence="1">Uncharacterized protein</fullName>
    </submittedName>
</protein>
<accession>A0A0F9YHH7</accession>
<gene>
    <name evidence="1" type="ORF">UR21_C0017G0002</name>
</gene>